<evidence type="ECO:0000313" key="3">
    <source>
        <dbReference type="EMBL" id="PKR77330.1"/>
    </source>
</evidence>
<dbReference type="RefSeq" id="WP_101332158.1">
    <property type="nucleotide sequence ID" value="NZ_PJNH01000003.1"/>
</dbReference>
<dbReference type="EMBL" id="PJNH01000003">
    <property type="protein sequence ID" value="PKR77330.1"/>
    <property type="molecule type" value="Genomic_DNA"/>
</dbReference>
<feature type="compositionally biased region" description="Acidic residues" evidence="1">
    <location>
        <begin position="82"/>
        <end position="102"/>
    </location>
</feature>
<evidence type="ECO:0000256" key="1">
    <source>
        <dbReference type="SAM" id="MobiDB-lite"/>
    </source>
</evidence>
<keyword evidence="4" id="KW-1185">Reference proteome</keyword>
<keyword evidence="2" id="KW-0472">Membrane</keyword>
<gene>
    <name evidence="3" type="ORF">CEY16_11390</name>
</gene>
<feature type="transmembrane region" description="Helical" evidence="2">
    <location>
        <begin position="6"/>
        <end position="25"/>
    </location>
</feature>
<evidence type="ECO:0000313" key="4">
    <source>
        <dbReference type="Proteomes" id="UP000243524"/>
    </source>
</evidence>
<keyword evidence="2" id="KW-0812">Transmembrane</keyword>
<comment type="caution">
    <text evidence="3">The sequence shown here is derived from an EMBL/GenBank/DDBJ whole genome shotgun (WGS) entry which is preliminary data.</text>
</comment>
<evidence type="ECO:0000256" key="2">
    <source>
        <dbReference type="SAM" id="Phobius"/>
    </source>
</evidence>
<keyword evidence="2" id="KW-1133">Transmembrane helix</keyword>
<feature type="region of interest" description="Disordered" evidence="1">
    <location>
        <begin position="68"/>
        <end position="112"/>
    </location>
</feature>
<organism evidence="3 4">
    <name type="scientific">Halalkalibacillus sediminis</name>
    <dbReference type="NCBI Taxonomy" id="2018042"/>
    <lineage>
        <taxon>Bacteria</taxon>
        <taxon>Bacillati</taxon>
        <taxon>Bacillota</taxon>
        <taxon>Bacilli</taxon>
        <taxon>Bacillales</taxon>
        <taxon>Bacillaceae</taxon>
        <taxon>Halalkalibacillus</taxon>
    </lineage>
</organism>
<feature type="transmembrane region" description="Helical" evidence="2">
    <location>
        <begin position="37"/>
        <end position="58"/>
    </location>
</feature>
<sequence>MSNITLALLAASIVVIFLYVLLISVNLRKKKNAFTPFTVSLIIISFITVGASLFSIVLEKGDDTVVADDQSENETEIHNESSEEEETSPEVEEEPEAADSEEAEQKAMEFEPGGTEYPIMIRDSDGDAQDIVEDADGTTYFPMSMLTSDGVKLGYAGVSSSIVAFPEDEFKKDERYFYQTYIYFKGGYVQSISENIVSYTDPLVPTYQLEVDSGIQEERYEGLEMGLYEFIYEYLPVQEPEETVDLPLLEGDWISQDENLLKETNTLAKLSFDEEGFLIMENNLINESEVPSVAKYELEPLDTNAYKLYLYPAQVKADSNNGGGVSVSEEPVKRNFLIYLTAEDTFELVFFDEKLNRQSVTMSRQKLN</sequence>
<name>A0A2I0QT89_9BACI</name>
<proteinExistence type="predicted"/>
<accession>A0A2I0QT89</accession>
<dbReference type="AlphaFoldDB" id="A0A2I0QT89"/>
<protein>
    <submittedName>
        <fullName evidence="3">Uncharacterized protein</fullName>
    </submittedName>
</protein>
<reference evidence="3 4" key="1">
    <citation type="submission" date="2017-06" db="EMBL/GenBank/DDBJ databases">
        <title>the draft geome sequence of Illustriluteabacillus marina B3227.</title>
        <authorList>
            <person name="He R.-H."/>
            <person name="Du Z.-J."/>
        </authorList>
    </citation>
    <scope>NUCLEOTIDE SEQUENCE [LARGE SCALE GENOMIC DNA]</scope>
    <source>
        <strain evidence="3 4">B3227</strain>
    </source>
</reference>
<dbReference type="OrthoDB" id="9815923at2"/>
<dbReference type="Proteomes" id="UP000243524">
    <property type="component" value="Unassembled WGS sequence"/>
</dbReference>